<dbReference type="FunFam" id="3.90.550.10:FF:000041">
    <property type="entry name" value="UDP-glucose ceramide glucosyltransferase"/>
    <property type="match status" value="1"/>
</dbReference>
<name>A0A8J2LKG9_9HEXA</name>
<comment type="similarity">
    <text evidence="3">Belongs to the glycosyltransferase 2 family.</text>
</comment>
<protein>
    <recommendedName>
        <fullName evidence="4">ceramide glucosyltransferase</fullName>
        <ecNumber evidence="4">2.4.1.80</ecNumber>
    </recommendedName>
</protein>
<keyword evidence="12 15" id="KW-0472">Membrane</keyword>
<proteinExistence type="inferred from homology"/>
<evidence type="ECO:0000256" key="5">
    <source>
        <dbReference type="ARBA" id="ARBA00022516"/>
    </source>
</evidence>
<feature type="transmembrane region" description="Helical" evidence="15">
    <location>
        <begin position="312"/>
        <end position="333"/>
    </location>
</feature>
<dbReference type="AlphaFoldDB" id="A0A8J2LKG9"/>
<evidence type="ECO:0000256" key="9">
    <source>
        <dbReference type="ARBA" id="ARBA00022989"/>
    </source>
</evidence>
<evidence type="ECO:0000256" key="4">
    <source>
        <dbReference type="ARBA" id="ARBA00012699"/>
    </source>
</evidence>
<evidence type="ECO:0000256" key="10">
    <source>
        <dbReference type="ARBA" id="ARBA00023034"/>
    </source>
</evidence>
<evidence type="ECO:0000256" key="11">
    <source>
        <dbReference type="ARBA" id="ARBA00023098"/>
    </source>
</evidence>
<gene>
    <name evidence="16" type="ORF">AFUS01_LOCUS44276</name>
</gene>
<keyword evidence="8 15" id="KW-0812">Transmembrane</keyword>
<evidence type="ECO:0000256" key="13">
    <source>
        <dbReference type="ARBA" id="ARBA00047869"/>
    </source>
</evidence>
<organism evidence="16 17">
    <name type="scientific">Allacma fusca</name>
    <dbReference type="NCBI Taxonomy" id="39272"/>
    <lineage>
        <taxon>Eukaryota</taxon>
        <taxon>Metazoa</taxon>
        <taxon>Ecdysozoa</taxon>
        <taxon>Arthropoda</taxon>
        <taxon>Hexapoda</taxon>
        <taxon>Collembola</taxon>
        <taxon>Symphypleona</taxon>
        <taxon>Sminthuridae</taxon>
        <taxon>Allacma</taxon>
    </lineage>
</organism>
<reference evidence="16" key="1">
    <citation type="submission" date="2021-06" db="EMBL/GenBank/DDBJ databases">
        <authorList>
            <person name="Hodson N. C."/>
            <person name="Mongue J. A."/>
            <person name="Jaron S. K."/>
        </authorList>
    </citation>
    <scope>NUCLEOTIDE SEQUENCE</scope>
</reference>
<evidence type="ECO:0000313" key="16">
    <source>
        <dbReference type="EMBL" id="CAG7834819.1"/>
    </source>
</evidence>
<dbReference type="Proteomes" id="UP000708208">
    <property type="component" value="Unassembled WGS sequence"/>
</dbReference>
<sequence>MAFQCISDYLVAVAVISICCTWSLHIASFFWCHWKLNKNKSKSVDPSSQLGVSIIKPLCGVDPNLKANLQTYFTLDCSHYEILFCVQDETDPCLKIVNELRQEYPKIDSRLFIGGKHVGVNPKINNMQPAYEAVNYPLVLISDSGIQMRKDTLSNMLSYLTPRIALVHQIPFAVDRPGFAAIKEKIFFGSFHARPYLTADFLGVNCVNGMSCLVRKNVLDDCGGIQAFGCYLAEDFFITKAIMERGWKISLCSLPALQNSGLSQVPAFHDRIIRWTKLRFAMIPHTILMELISDCVVQGIITAFTVQELFGINPGITCVVHFLVWSIIDWLLLRSIQNGPLPFSVLTYVLAWSCQTASAPVLLIKAVVTGNTITWKNGNFRVRWGGKVEEISSKKVLIP</sequence>
<feature type="transmembrane region" description="Helical" evidence="15">
    <location>
        <begin position="345"/>
        <end position="368"/>
    </location>
</feature>
<keyword evidence="11" id="KW-0443">Lipid metabolism</keyword>
<comment type="pathway">
    <text evidence="2">Lipid metabolism.</text>
</comment>
<comment type="catalytic activity">
    <reaction evidence="13">
        <text>UDP-alpha-D-xylose + an N-acylsphing-4-enine = a beta-D-xylosyl-(1&lt;-&gt;1')-N-acylsphing-4-enine + UDP + H(+)</text>
        <dbReference type="Rhea" id="RHEA:70243"/>
        <dbReference type="ChEBI" id="CHEBI:15378"/>
        <dbReference type="ChEBI" id="CHEBI:52639"/>
        <dbReference type="ChEBI" id="CHEBI:57632"/>
        <dbReference type="ChEBI" id="CHEBI:58223"/>
        <dbReference type="ChEBI" id="CHEBI:189068"/>
    </reaction>
    <physiologicalReaction direction="left-to-right" evidence="13">
        <dbReference type="Rhea" id="RHEA:70244"/>
    </physiologicalReaction>
</comment>
<comment type="subcellular location">
    <subcellularLocation>
        <location evidence="1">Golgi apparatus membrane</location>
        <topology evidence="1">Multi-pass membrane protein</topology>
    </subcellularLocation>
</comment>
<evidence type="ECO:0000313" key="17">
    <source>
        <dbReference type="Proteomes" id="UP000708208"/>
    </source>
</evidence>
<evidence type="ECO:0000256" key="8">
    <source>
        <dbReference type="ARBA" id="ARBA00022692"/>
    </source>
</evidence>
<evidence type="ECO:0000256" key="1">
    <source>
        <dbReference type="ARBA" id="ARBA00004653"/>
    </source>
</evidence>
<feature type="transmembrane region" description="Helical" evidence="15">
    <location>
        <begin position="6"/>
        <end position="32"/>
    </location>
</feature>
<keyword evidence="10" id="KW-0333">Golgi apparatus</keyword>
<dbReference type="GO" id="GO:0006679">
    <property type="term" value="P:glucosylceramide biosynthetic process"/>
    <property type="evidence" value="ECO:0007669"/>
    <property type="project" value="TreeGrafter"/>
</dbReference>
<comment type="caution">
    <text evidence="16">The sequence shown here is derived from an EMBL/GenBank/DDBJ whole genome shotgun (WGS) entry which is preliminary data.</text>
</comment>
<keyword evidence="5" id="KW-0444">Lipid biosynthesis</keyword>
<dbReference type="Pfam" id="PF13506">
    <property type="entry name" value="Glyco_transf_21"/>
    <property type="match status" value="1"/>
</dbReference>
<evidence type="ECO:0000256" key="7">
    <source>
        <dbReference type="ARBA" id="ARBA00022679"/>
    </source>
</evidence>
<keyword evidence="6" id="KW-0328">Glycosyltransferase</keyword>
<evidence type="ECO:0000256" key="3">
    <source>
        <dbReference type="ARBA" id="ARBA00006739"/>
    </source>
</evidence>
<keyword evidence="9 15" id="KW-1133">Transmembrane helix</keyword>
<dbReference type="PANTHER" id="PTHR12726:SF0">
    <property type="entry name" value="CERAMIDE GLUCOSYLTRANSFERASE"/>
    <property type="match status" value="1"/>
</dbReference>
<evidence type="ECO:0000256" key="6">
    <source>
        <dbReference type="ARBA" id="ARBA00022676"/>
    </source>
</evidence>
<dbReference type="GO" id="GO:0000139">
    <property type="term" value="C:Golgi membrane"/>
    <property type="evidence" value="ECO:0007669"/>
    <property type="project" value="UniProtKB-SubCell"/>
</dbReference>
<dbReference type="OrthoDB" id="1483400at2759"/>
<dbReference type="PANTHER" id="PTHR12726">
    <property type="entry name" value="CERAMIDE GLUCOSYLTRANSFERASE"/>
    <property type="match status" value="1"/>
</dbReference>
<accession>A0A8J2LKG9</accession>
<keyword evidence="7" id="KW-0808">Transferase</keyword>
<evidence type="ECO:0000256" key="15">
    <source>
        <dbReference type="SAM" id="Phobius"/>
    </source>
</evidence>
<evidence type="ECO:0000256" key="14">
    <source>
        <dbReference type="ARBA" id="ARBA00048104"/>
    </source>
</evidence>
<dbReference type="EMBL" id="CAJVCH010570399">
    <property type="protein sequence ID" value="CAG7834819.1"/>
    <property type="molecule type" value="Genomic_DNA"/>
</dbReference>
<dbReference type="InterPro" id="IPR025993">
    <property type="entry name" value="Ceramide_glucosylTrfase"/>
</dbReference>
<comment type="catalytic activity">
    <reaction evidence="14">
        <text>N-(9Z-octadecenoyl)-sphing-4-enine + UDP-alpha-D-xylose = beta-D-xylosyl-(1&lt;-&gt;1')-N-(9Z-octadecenoyl)-sphing-4-enine + UDP + H(+)</text>
        <dbReference type="Rhea" id="RHEA:70247"/>
        <dbReference type="ChEBI" id="CHEBI:15378"/>
        <dbReference type="ChEBI" id="CHEBI:57632"/>
        <dbReference type="ChEBI" id="CHEBI:58223"/>
        <dbReference type="ChEBI" id="CHEBI:77996"/>
        <dbReference type="ChEBI" id="CHEBI:189081"/>
    </reaction>
    <physiologicalReaction direction="left-to-right" evidence="14">
        <dbReference type="Rhea" id="RHEA:70248"/>
    </physiologicalReaction>
</comment>
<keyword evidence="17" id="KW-1185">Reference proteome</keyword>
<dbReference type="EC" id="2.4.1.80" evidence="4"/>
<evidence type="ECO:0000256" key="12">
    <source>
        <dbReference type="ARBA" id="ARBA00023136"/>
    </source>
</evidence>
<dbReference type="GO" id="GO:0008120">
    <property type="term" value="F:ceramide glucosyltransferase activity"/>
    <property type="evidence" value="ECO:0007669"/>
    <property type="project" value="UniProtKB-EC"/>
</dbReference>
<dbReference type="CDD" id="cd02520">
    <property type="entry name" value="Glucosylceramide_synthase"/>
    <property type="match status" value="1"/>
</dbReference>
<evidence type="ECO:0000256" key="2">
    <source>
        <dbReference type="ARBA" id="ARBA00005189"/>
    </source>
</evidence>